<dbReference type="InterPro" id="IPR047589">
    <property type="entry name" value="DUF11_rpt"/>
</dbReference>
<feature type="domain" description="DUF7507" evidence="1">
    <location>
        <begin position="83"/>
        <end position="190"/>
    </location>
</feature>
<sequence>MQINDALLSAANASIVWGAGTAPATLPVNGVATATSVYKITAADVASPSGEVINTATASAEIGGKSVTSQPDATHTPVKASHPSLSITKTGAVADSNGSGLLGDAGDLITYQFVIANTGDTRLTGIQINDPLPGLTTPSFTNWPGQPGVLEVSETVTATATYTIQVADLVSTRVDNQASASATPLAGVSPTAQSQLVSIPTAAPHPRLAITKKAAVADSNSSGLRVMQVMWSPTPSPSATSVTHHWPV</sequence>
<accession>A0A7H0GM22</accession>
<dbReference type="Proteomes" id="UP000516028">
    <property type="component" value="Chromosome"/>
</dbReference>
<proteinExistence type="predicted"/>
<protein>
    <recommendedName>
        <fullName evidence="1">DUF7507 domain-containing protein</fullName>
    </recommendedName>
</protein>
<dbReference type="Pfam" id="PF24346">
    <property type="entry name" value="DUF7507"/>
    <property type="match status" value="1"/>
</dbReference>
<dbReference type="KEGG" id="daer:H9K75_04575"/>
<name>A0A7H0GM22_9BURK</name>
<reference evidence="2 3" key="1">
    <citation type="submission" date="2020-08" db="EMBL/GenBank/DDBJ databases">
        <title>Genome sequence of Diaphorobacter aerolatus KACC 16536T.</title>
        <authorList>
            <person name="Hyun D.-W."/>
            <person name="Bae J.-W."/>
        </authorList>
    </citation>
    <scope>NUCLEOTIDE SEQUENCE [LARGE SCALE GENOMIC DNA]</scope>
    <source>
        <strain evidence="2 3">KACC 16536</strain>
    </source>
</reference>
<dbReference type="RefSeq" id="WP_187724930.1">
    <property type="nucleotide sequence ID" value="NZ_CP060783.1"/>
</dbReference>
<dbReference type="EMBL" id="CP060783">
    <property type="protein sequence ID" value="QNP49338.1"/>
    <property type="molecule type" value="Genomic_DNA"/>
</dbReference>
<evidence type="ECO:0000259" key="1">
    <source>
        <dbReference type="Pfam" id="PF24346"/>
    </source>
</evidence>
<dbReference type="InterPro" id="IPR055354">
    <property type="entry name" value="DUF7507"/>
</dbReference>
<gene>
    <name evidence="2" type="ORF">H9K75_04575</name>
</gene>
<evidence type="ECO:0000313" key="2">
    <source>
        <dbReference type="EMBL" id="QNP49338.1"/>
    </source>
</evidence>
<organism evidence="2 3">
    <name type="scientific">Diaphorobacter aerolatus</name>
    <dbReference type="NCBI Taxonomy" id="1288495"/>
    <lineage>
        <taxon>Bacteria</taxon>
        <taxon>Pseudomonadati</taxon>
        <taxon>Pseudomonadota</taxon>
        <taxon>Betaproteobacteria</taxon>
        <taxon>Burkholderiales</taxon>
        <taxon>Comamonadaceae</taxon>
        <taxon>Diaphorobacter</taxon>
    </lineage>
</organism>
<dbReference type="NCBIfam" id="TIGR01451">
    <property type="entry name" value="B_ant_repeat"/>
    <property type="match status" value="1"/>
</dbReference>
<dbReference type="AlphaFoldDB" id="A0A7H0GM22"/>
<keyword evidence="3" id="KW-1185">Reference proteome</keyword>
<evidence type="ECO:0000313" key="3">
    <source>
        <dbReference type="Proteomes" id="UP000516028"/>
    </source>
</evidence>